<keyword evidence="9" id="KW-0539">Nucleus</keyword>
<dbReference type="GO" id="GO:0006408">
    <property type="term" value="P:snRNA export from nucleus"/>
    <property type="evidence" value="ECO:0000250"/>
    <property type="project" value="FlyBase"/>
</dbReference>
<protein>
    <recommendedName>
        <fullName evidence="4">Phosphorylated adapter RNA export protein</fullName>
    </recommendedName>
    <alternativeName>
        <fullName evidence="10">RNA U small nuclear RNA export adapter protein</fullName>
    </alternativeName>
</protein>
<evidence type="ECO:0000313" key="14">
    <source>
        <dbReference type="FlyBase" id="FBgn0033380"/>
    </source>
</evidence>
<evidence type="ECO:0000256" key="10">
    <source>
        <dbReference type="ARBA" id="ARBA00030834"/>
    </source>
</evidence>
<proteinExistence type="evidence at transcript level"/>
<evidence type="ECO:0000256" key="4">
    <source>
        <dbReference type="ARBA" id="ARBA00016856"/>
    </source>
</evidence>
<evidence type="ECO:0000256" key="1">
    <source>
        <dbReference type="ARBA" id="ARBA00004123"/>
    </source>
</evidence>
<accession>Q8SYG4</accession>
<evidence type="ECO:0000256" key="2">
    <source>
        <dbReference type="ARBA" id="ARBA00004496"/>
    </source>
</evidence>
<dbReference type="GO" id="GO:0015031">
    <property type="term" value="P:protein transport"/>
    <property type="evidence" value="ECO:0007669"/>
    <property type="project" value="UniProtKB-KW"/>
</dbReference>
<evidence type="ECO:0000256" key="11">
    <source>
        <dbReference type="SAM" id="MobiDB-lite"/>
    </source>
</evidence>
<feature type="compositionally biased region" description="Acidic residues" evidence="11">
    <location>
        <begin position="39"/>
        <end position="49"/>
    </location>
</feature>
<dbReference type="GO" id="GO:0005634">
    <property type="term" value="C:nucleus"/>
    <property type="evidence" value="ECO:0000250"/>
    <property type="project" value="FlyBase"/>
</dbReference>
<dbReference type="InterPro" id="IPR039047">
    <property type="entry name" value="PHAX"/>
</dbReference>
<evidence type="ECO:0000256" key="8">
    <source>
        <dbReference type="ARBA" id="ARBA00022927"/>
    </source>
</evidence>
<dbReference type="EMBL" id="AY071573">
    <property type="protein sequence ID" value="AAL49195.1"/>
    <property type="molecule type" value="mRNA"/>
</dbReference>
<feature type="compositionally biased region" description="Basic residues" evidence="11">
    <location>
        <begin position="111"/>
        <end position="123"/>
    </location>
</feature>
<evidence type="ECO:0000256" key="7">
    <source>
        <dbReference type="ARBA" id="ARBA00022884"/>
    </source>
</evidence>
<dbReference type="GO" id="GO:0005737">
    <property type="term" value="C:cytoplasm"/>
    <property type="evidence" value="ECO:0000250"/>
    <property type="project" value="FlyBase"/>
</dbReference>
<keyword evidence="7" id="KW-0694">RNA-binding</keyword>
<accession>Q9V537</accession>
<dbReference type="VEuPathDB" id="VectorBase:FBgn0033380"/>
<reference evidence="13" key="1">
    <citation type="submission" date="2001-12" db="EMBL/GenBank/DDBJ databases">
        <authorList>
            <person name="Stapleton M."/>
            <person name="Brokstein P."/>
            <person name="Hong L."/>
            <person name="Agbayani A."/>
            <person name="Carlson J."/>
            <person name="Champe M."/>
            <person name="Chavez C."/>
            <person name="Dorsett V."/>
            <person name="Dresnek D."/>
            <person name="Farfan D."/>
            <person name="Frise E."/>
            <person name="George R."/>
            <person name="Gonzalez M."/>
            <person name="Guarin H."/>
            <person name="Kronmiller B."/>
            <person name="Li P."/>
            <person name="Liao G."/>
            <person name="Miranda A."/>
            <person name="Mungall C.J."/>
            <person name="Nunoo J."/>
            <person name="Pacleb J."/>
            <person name="Paragas V."/>
            <person name="Park S."/>
            <person name="Patel S."/>
            <person name="Phouanenavong S."/>
            <person name="Wan K."/>
            <person name="Yu C."/>
            <person name="Lewis S.E."/>
            <person name="Rubin G.M."/>
            <person name="Celniker S."/>
        </authorList>
    </citation>
    <scope>NUCLEOTIDE SEQUENCE</scope>
    <source>
        <strain evidence="13">Berkeley</strain>
    </source>
</reference>
<dbReference type="IntAct" id="Q8SYG4">
    <property type="interactions" value="1"/>
</dbReference>
<dbReference type="PANTHER" id="PTHR13135:SF0">
    <property type="entry name" value="PHOSPHORYLATED ADAPTER RNA EXPORT PROTEIN"/>
    <property type="match status" value="1"/>
</dbReference>
<dbReference type="FunFam" id="1.10.10.1440:FF:000001">
    <property type="entry name" value="phosphorylated adapter RNA export protein-like"/>
    <property type="match status" value="1"/>
</dbReference>
<dbReference type="ExpressionAtlas" id="Q8SYG4">
    <property type="expression patterns" value="baseline and differential"/>
</dbReference>
<dbReference type="AGR" id="FB:FBgn0033380"/>
<dbReference type="PhylomeDB" id="Q8SYG4"/>
<dbReference type="Gene3D" id="1.10.10.1440">
    <property type="entry name" value="PHAX RNA-binding domain"/>
    <property type="match status" value="1"/>
</dbReference>
<evidence type="ECO:0000256" key="6">
    <source>
        <dbReference type="ARBA" id="ARBA00022490"/>
    </source>
</evidence>
<keyword evidence="5" id="KW-0813">Transport</keyword>
<evidence type="ECO:0000313" key="13">
    <source>
        <dbReference type="EMBL" id="AAL49195.1"/>
    </source>
</evidence>
<evidence type="ECO:0000256" key="9">
    <source>
        <dbReference type="ARBA" id="ARBA00023242"/>
    </source>
</evidence>
<dbReference type="FlyBase" id="FBgn0033380">
    <property type="gene designation" value="Phax"/>
</dbReference>
<evidence type="ECO:0000256" key="3">
    <source>
        <dbReference type="ARBA" id="ARBA00006094"/>
    </source>
</evidence>
<dbReference type="Bgee" id="FBgn0033380">
    <property type="expression patterns" value="Expressed in intestinal stem cell (Drosophila) in digestive tract and 78 other cell types or tissues"/>
</dbReference>
<evidence type="ECO:0000256" key="5">
    <source>
        <dbReference type="ARBA" id="ARBA00022448"/>
    </source>
</evidence>
<comment type="subcellular location">
    <subcellularLocation>
        <location evidence="2">Cytoplasm</location>
    </subcellularLocation>
    <subcellularLocation>
        <location evidence="1">Nucleus</location>
    </subcellularLocation>
</comment>
<dbReference type="Pfam" id="PF10258">
    <property type="entry name" value="PHAX_RNA-bd"/>
    <property type="match status" value="1"/>
</dbReference>
<feature type="region of interest" description="Disordered" evidence="11">
    <location>
        <begin position="39"/>
        <end position="65"/>
    </location>
</feature>
<organism evidence="13">
    <name type="scientific">Drosophila melanogaster</name>
    <name type="common">Fruit fly</name>
    <dbReference type="NCBI Taxonomy" id="7227"/>
    <lineage>
        <taxon>Eukaryota</taxon>
        <taxon>Metazoa</taxon>
        <taxon>Ecdysozoa</taxon>
        <taxon>Arthropoda</taxon>
        <taxon>Hexapoda</taxon>
        <taxon>Insecta</taxon>
        <taxon>Pterygota</taxon>
        <taxon>Neoptera</taxon>
        <taxon>Endopterygota</taxon>
        <taxon>Diptera</taxon>
        <taxon>Brachycera</taxon>
        <taxon>Muscomorpha</taxon>
        <taxon>Ephydroidea</taxon>
        <taxon>Drosophilidae</taxon>
        <taxon>Drosophila</taxon>
        <taxon>Sophophora</taxon>
    </lineage>
</organism>
<feature type="domain" description="Phosphorylated adapter RNA export protein RNA-binding" evidence="12">
    <location>
        <begin position="269"/>
        <end position="352"/>
    </location>
</feature>
<dbReference type="InterPro" id="IPR019385">
    <property type="entry name" value="PHAX_RNA-binding_domain"/>
</dbReference>
<feature type="region of interest" description="Disordered" evidence="11">
    <location>
        <begin position="193"/>
        <end position="250"/>
    </location>
</feature>
<feature type="region of interest" description="Disordered" evidence="11">
    <location>
        <begin position="396"/>
        <end position="425"/>
    </location>
</feature>
<gene>
    <name evidence="14" type="primary">Phax</name>
    <name evidence="13 14" type="ORF">CG8069</name>
</gene>
<name>Q8SYG4_DROME</name>
<dbReference type="OrthoDB" id="20573at2759"/>
<keyword evidence="8" id="KW-0653">Protein transport</keyword>
<feature type="compositionally biased region" description="Low complexity" evidence="11">
    <location>
        <begin position="82"/>
        <end position="91"/>
    </location>
</feature>
<sequence length="479" mass="53965">MVTLPLSVAQTAALWAKIFSRLAIKKMMELHANDVDLEDGELSESDDDGVYTPLQRPDGAEKVASPLTTCHQIQTALEDESQSNSDSSTAESSEDGCIKKLRTESTGPDGHKKRKKRIRRTVMRRVPPTDAEMQPNRARFKKYNVWASALQEDALSENMRGCDVTRSGRDRNVENYDFSLRYRLNGENTLKRRLSNSSEDGGECSHPAHKRGRPSSRPITGNQQRGLVKSRTGHRSRRGTSSASGSSDFCEPRHILDLNEVGERDPSDVATEMASKLYEEKDELLVRVVEVLGIDVCLELYKETQRIEADGGMMIKNGIRRRTPGGVFLFLIKHHDNITQEQQKRIFSEDRQSLSKSRKQIETLMRDRKVEELKKCLSKQVTELPTLNQRKEYYMQGDEQSEDKQPGSLSNPPPSPVGAEQEHDSPEYRTHEININLVDNAELPSTSKAAAAAQGAPLKDLISYDHDFLDVNCGDMDFF</sequence>
<comment type="similarity">
    <text evidence="3">Belongs to the PHAX family.</text>
</comment>
<dbReference type="InterPro" id="IPR038092">
    <property type="entry name" value="PHAX_RNA-binding_sf"/>
</dbReference>
<dbReference type="AlphaFoldDB" id="Q8SYG4"/>
<feature type="region of interest" description="Disordered" evidence="11">
    <location>
        <begin position="77"/>
        <end position="135"/>
    </location>
</feature>
<dbReference type="PANTHER" id="PTHR13135">
    <property type="entry name" value="CYTOSOLIC RESINIFERATOXIN BINDING PROTEIN RBP-26"/>
    <property type="match status" value="1"/>
</dbReference>
<dbReference type="GO" id="GO:0003723">
    <property type="term" value="F:RNA binding"/>
    <property type="evidence" value="ECO:0000250"/>
    <property type="project" value="FlyBase"/>
</dbReference>
<evidence type="ECO:0000259" key="12">
    <source>
        <dbReference type="Pfam" id="PF10258"/>
    </source>
</evidence>
<keyword evidence="6" id="KW-0963">Cytoplasm</keyword>